<gene>
    <name evidence="2" type="ORF">K1X11_013935</name>
</gene>
<proteinExistence type="predicted"/>
<keyword evidence="3" id="KW-1185">Reference proteome</keyword>
<accession>A0ABZ1C2Y6</accession>
<evidence type="ECO:0000259" key="1">
    <source>
        <dbReference type="Pfam" id="PF18961"/>
    </source>
</evidence>
<dbReference type="InterPro" id="IPR012341">
    <property type="entry name" value="6hp_glycosidase-like_sf"/>
</dbReference>
<dbReference type="Gene3D" id="1.50.10.10">
    <property type="match status" value="1"/>
</dbReference>
<protein>
    <submittedName>
        <fullName evidence="2">DUF5703 domain-containing protein</fullName>
    </submittedName>
</protein>
<dbReference type="Pfam" id="PF18961">
    <property type="entry name" value="DUF5703_N"/>
    <property type="match status" value="1"/>
</dbReference>
<dbReference type="RefSeq" id="WP_221032726.1">
    <property type="nucleotide sequence ID" value="NZ_CP139781.1"/>
</dbReference>
<name>A0ABZ1C2Y6_9BACT</name>
<evidence type="ECO:0000313" key="2">
    <source>
        <dbReference type="EMBL" id="WRQ85909.1"/>
    </source>
</evidence>
<dbReference type="SUPFAM" id="SSF48208">
    <property type="entry name" value="Six-hairpin glycosidases"/>
    <property type="match status" value="1"/>
</dbReference>
<feature type="domain" description="DUF5703" evidence="1">
    <location>
        <begin position="25"/>
        <end position="312"/>
    </location>
</feature>
<dbReference type="InterPro" id="IPR043757">
    <property type="entry name" value="DUF5703_N"/>
</dbReference>
<sequence length="767" mass="86675">MPVVLVWVMAGCAWATELSDHNVGWDSPSANALASMPCGGGDVGLNVWVEDGDLLIYLSRSGTFDELNGMPKLGRLRVRFDPNPFGTEAVEFRQELRLREGDVVLQAKVGEVDVRLEVWVDVNRPVAHVVAHSSAPISLVATYENWRMEPREQGANERGANRSYQDAPEPAVVRPDVVEFVGEAVRFYHRNEGRTAFDLVVEQQGLDPVKDELWNPLEHLTFGGELSGAGLVPDGTVEGVYASTPYRGWRLRSERAATDHALQVTMHVAQAPSLEEWVAGLAERVHAAAIDPARDRQATQAWWAQFWDRSHVFIDEPIGSPAWQVGRNYQVFRYQLGTNARGDYPTKFNGGLFTVDPEFTDPQLPFSPDYRRWGGGSFTAQNQRLVYWPMLASGDFDMMRPQFEFYRRALGNAEMRSREYWGIDGASFTEQIENFGLPVAYEYNWHRSAEALPGIEDSDWVNYQWDTVFEFCGMILETHRYAGADVRDYLPLIESCLHFYDAFYQAEAVQRTGRPLDDDGKLILFPGTANETYKDALNPTSTLAALRGVLTGLLALPADQLPNDRRGGWERMLARLPEIGRRDVDGHEVIAPAWSWSRVQNVELPQLYPVYPWRQYGVGQPDLQVARNTWHYGFDRPDQKQIVSWHQDAIFCARLGLTAEAAELTLQKMGDSGRRFPTWWGPGHDWVPDHNWGGSGMIGVQEMLLQPVGDALYLLPAWPVDWDVDFKLHAPGQTTVEARLVDGRLEHLQVTPASRAKDVVLPDWVRR</sequence>
<dbReference type="InterPro" id="IPR008928">
    <property type="entry name" value="6-hairpin_glycosidase_sf"/>
</dbReference>
<dbReference type="Proteomes" id="UP000738431">
    <property type="component" value="Chromosome"/>
</dbReference>
<reference evidence="2 3" key="1">
    <citation type="submission" date="2023-12" db="EMBL/GenBank/DDBJ databases">
        <title>Description of an unclassified Opitutus bacterium of Verrucomicrobiota.</title>
        <authorList>
            <person name="Zhang D.-F."/>
        </authorList>
    </citation>
    <scope>NUCLEOTIDE SEQUENCE [LARGE SCALE GENOMIC DNA]</scope>
    <source>
        <strain evidence="2 3">WL0086</strain>
    </source>
</reference>
<evidence type="ECO:0000313" key="3">
    <source>
        <dbReference type="Proteomes" id="UP000738431"/>
    </source>
</evidence>
<organism evidence="2 3">
    <name type="scientific">Actomonas aquatica</name>
    <dbReference type="NCBI Taxonomy" id="2866162"/>
    <lineage>
        <taxon>Bacteria</taxon>
        <taxon>Pseudomonadati</taxon>
        <taxon>Verrucomicrobiota</taxon>
        <taxon>Opitutia</taxon>
        <taxon>Opitutales</taxon>
        <taxon>Opitutaceae</taxon>
        <taxon>Actomonas</taxon>
    </lineage>
</organism>
<dbReference type="EMBL" id="CP139781">
    <property type="protein sequence ID" value="WRQ85909.1"/>
    <property type="molecule type" value="Genomic_DNA"/>
</dbReference>